<feature type="active site" description="Charge relay system" evidence="5">
    <location>
        <position position="914"/>
    </location>
</feature>
<feature type="domain" description="Peptidase S8/S53" evidence="7">
    <location>
        <begin position="705"/>
        <end position="928"/>
    </location>
</feature>
<evidence type="ECO:0000313" key="8">
    <source>
        <dbReference type="EMBL" id="KAH0562507.1"/>
    </source>
</evidence>
<keyword evidence="3 5" id="KW-0378">Hydrolase</keyword>
<dbReference type="InterPro" id="IPR036852">
    <property type="entry name" value="Peptidase_S8/S53_dom_sf"/>
</dbReference>
<evidence type="ECO:0000256" key="6">
    <source>
        <dbReference type="SAM" id="MobiDB-lite"/>
    </source>
</evidence>
<evidence type="ECO:0000256" key="3">
    <source>
        <dbReference type="ARBA" id="ARBA00022801"/>
    </source>
</evidence>
<evidence type="ECO:0000313" key="9">
    <source>
        <dbReference type="Proteomes" id="UP000750711"/>
    </source>
</evidence>
<dbReference type="SUPFAM" id="SSF48403">
    <property type="entry name" value="Ankyrin repeat"/>
    <property type="match status" value="1"/>
</dbReference>
<dbReference type="InterPro" id="IPR051048">
    <property type="entry name" value="Peptidase_S8/S53_subtilisin"/>
</dbReference>
<comment type="caution">
    <text evidence="8">The sequence shown here is derived from an EMBL/GenBank/DDBJ whole genome shotgun (WGS) entry which is preliminary data.</text>
</comment>
<feature type="compositionally biased region" description="Acidic residues" evidence="6">
    <location>
        <begin position="24"/>
        <end position="40"/>
    </location>
</feature>
<dbReference type="SUPFAM" id="SSF52743">
    <property type="entry name" value="Subtilisin-like"/>
    <property type="match status" value="1"/>
</dbReference>
<gene>
    <name evidence="8" type="ORF">GP486_002799</name>
</gene>
<dbReference type="PANTHER" id="PTHR43399:SF4">
    <property type="entry name" value="CELL WALL-ASSOCIATED PROTEASE"/>
    <property type="match status" value="1"/>
</dbReference>
<dbReference type="SMART" id="SM00248">
    <property type="entry name" value="ANK"/>
    <property type="match status" value="4"/>
</dbReference>
<dbReference type="InterPro" id="IPR000209">
    <property type="entry name" value="Peptidase_S8/S53_dom"/>
</dbReference>
<keyword evidence="9" id="KW-1185">Reference proteome</keyword>
<dbReference type="Proteomes" id="UP000750711">
    <property type="component" value="Unassembled WGS sequence"/>
</dbReference>
<dbReference type="EMBL" id="JAGHQM010000335">
    <property type="protein sequence ID" value="KAH0562507.1"/>
    <property type="molecule type" value="Genomic_DNA"/>
</dbReference>
<comment type="similarity">
    <text evidence="1 5">Belongs to the peptidase S8 family.</text>
</comment>
<dbReference type="GO" id="GO:0004252">
    <property type="term" value="F:serine-type endopeptidase activity"/>
    <property type="evidence" value="ECO:0007669"/>
    <property type="project" value="UniProtKB-UniRule"/>
</dbReference>
<dbReference type="Gene3D" id="3.40.50.200">
    <property type="entry name" value="Peptidase S8/S53 domain"/>
    <property type="match status" value="1"/>
</dbReference>
<dbReference type="InterPro" id="IPR002110">
    <property type="entry name" value="Ankyrin_rpt"/>
</dbReference>
<dbReference type="InterPro" id="IPR015500">
    <property type="entry name" value="Peptidase_S8_subtilisin-rel"/>
</dbReference>
<name>A0A9P8LE27_9PEZI</name>
<feature type="region of interest" description="Disordered" evidence="6">
    <location>
        <begin position="260"/>
        <end position="348"/>
    </location>
</feature>
<feature type="compositionally biased region" description="Basic and acidic residues" evidence="6">
    <location>
        <begin position="260"/>
        <end position="281"/>
    </location>
</feature>
<evidence type="ECO:0000256" key="5">
    <source>
        <dbReference type="PROSITE-ProRule" id="PRU01240"/>
    </source>
</evidence>
<protein>
    <recommendedName>
        <fullName evidence="7">Peptidase S8/S53 domain-containing protein</fullName>
    </recommendedName>
</protein>
<keyword evidence="4 5" id="KW-0720">Serine protease</keyword>
<feature type="active site" description="Charge relay system" evidence="5">
    <location>
        <position position="751"/>
    </location>
</feature>
<evidence type="ECO:0000259" key="7">
    <source>
        <dbReference type="Pfam" id="PF00082"/>
    </source>
</evidence>
<dbReference type="InterPro" id="IPR036770">
    <property type="entry name" value="Ankyrin_rpt-contain_sf"/>
</dbReference>
<dbReference type="Pfam" id="PF00023">
    <property type="entry name" value="Ank"/>
    <property type="match status" value="1"/>
</dbReference>
<feature type="region of interest" description="Disordered" evidence="6">
    <location>
        <begin position="366"/>
        <end position="421"/>
    </location>
</feature>
<dbReference type="GO" id="GO:0006508">
    <property type="term" value="P:proteolysis"/>
    <property type="evidence" value="ECO:0007669"/>
    <property type="project" value="UniProtKB-KW"/>
</dbReference>
<evidence type="ECO:0000256" key="4">
    <source>
        <dbReference type="ARBA" id="ARBA00022825"/>
    </source>
</evidence>
<sequence>MSRPDSTLDEEPFVIDSPRRDKDDEAQESEQSSDEEDEEDISVKKRFEEITRDLKNDKLDLRDVAKLNQFAAHHASYLKQKTGDSDHNTLLHLLVEDAKDKVIDKYQPLVKLLIDRYPDLPAEKDSNEKTPLYIAISKKRNKLVRLMCDTHPKVDAILGIPCYHSENCLHVAIRRKVTPKLALFLIGHGSEGTLCAKDDKGNTPLHLAVDYERCTDAQLEIVKALILQCDKAMDERTNPPNSFSPYRYHEHTLAEAERVAEAEARKAAKEKEVAQGKKDEGSANGGGGKDGAGVKLNVATQGKDVKFPKPITGPETRHGPFSGIELGKIGPLSRANTGSETPLGRYGASASYGGPDGAGNGGYMSAGLGSRLGEPPKIGLRIPTGPGGLGSSDGRGLNPKTPLAPKESRKKREKEEAKVTKESASAIRNYLKLHCMRTRNHEDAVDFLYGPNQENQIYFDLYESPSQTISEERIEEGLAHLKFEDVLQYVALPSMQLEKKPVSKLLKRPHKVDGKGRNDMVFLFNFLRNKGVKRIIRVIVDDTLEPAHSDEAIEKALGGLKIEIWDWRKIDLCTETVVTAAPDTTELCLYWSGNNAVLRGWSEPGGLKLLKKLKKVHLHVNQGLETAKRMHNNVREFQKRLKLLHPDVEFDFVEEHQPEKHDPTGGPVDAVREQVEHRHKWLTCMDEFADFIQNVDPPLPLLEPVTVALIDDGVDINEQSLSAKIIGGRSFCQRDRFQNLSMPYYVTSGGHGTVMASLICRVCPMAQLYVVKLDEHTSEQTTRQITAKSAAKAVRAAIDKRVHIISMSWTVELTDHNAADIHELELAIEAAAKAGILMFCAANDQGIARDHSFPVACGGTKHIFKIGAAEASGAVWKWVGDPGDVDFIFPGHNVVKERPNDAPLEKCATLTGSSVATAIAAGLAALVLHCVQLGALNTQVLNQQRGPGGNAVTMEDFKAITGYERMKEAFLAIGTSQASNNKYVEVWHVFGPAAKKAERVRREERIGIVTEVAGRLKTRKIFE</sequence>
<dbReference type="Pfam" id="PF00082">
    <property type="entry name" value="Peptidase_S8"/>
    <property type="match status" value="1"/>
</dbReference>
<dbReference type="AlphaFoldDB" id="A0A9P8LE27"/>
<feature type="region of interest" description="Disordered" evidence="6">
    <location>
        <begin position="1"/>
        <end position="44"/>
    </location>
</feature>
<feature type="active site" description="Charge relay system" evidence="5">
    <location>
        <position position="711"/>
    </location>
</feature>
<evidence type="ECO:0000256" key="2">
    <source>
        <dbReference type="ARBA" id="ARBA00022670"/>
    </source>
</evidence>
<dbReference type="PROSITE" id="PS51892">
    <property type="entry name" value="SUBTILASE"/>
    <property type="match status" value="1"/>
</dbReference>
<accession>A0A9P8LE27</accession>
<keyword evidence="2 5" id="KW-0645">Protease</keyword>
<evidence type="ECO:0000256" key="1">
    <source>
        <dbReference type="ARBA" id="ARBA00011073"/>
    </source>
</evidence>
<proteinExistence type="inferred from homology"/>
<dbReference type="Gene3D" id="1.25.40.20">
    <property type="entry name" value="Ankyrin repeat-containing domain"/>
    <property type="match status" value="1"/>
</dbReference>
<dbReference type="CDD" id="cd07491">
    <property type="entry name" value="Peptidases_S8_7"/>
    <property type="match status" value="1"/>
</dbReference>
<dbReference type="PANTHER" id="PTHR43399">
    <property type="entry name" value="SUBTILISIN-RELATED"/>
    <property type="match status" value="1"/>
</dbReference>
<reference evidence="8" key="1">
    <citation type="submission" date="2021-03" db="EMBL/GenBank/DDBJ databases">
        <title>Comparative genomics and phylogenomic investigation of the class Geoglossomycetes provide insights into ecological specialization and systematics.</title>
        <authorList>
            <person name="Melie T."/>
            <person name="Pirro S."/>
            <person name="Miller A.N."/>
            <person name="Quandt A."/>
        </authorList>
    </citation>
    <scope>NUCLEOTIDE SEQUENCE</scope>
    <source>
        <strain evidence="8">CAQ_001_2017</strain>
    </source>
</reference>
<organism evidence="8 9">
    <name type="scientific">Trichoglossum hirsutum</name>
    <dbReference type="NCBI Taxonomy" id="265104"/>
    <lineage>
        <taxon>Eukaryota</taxon>
        <taxon>Fungi</taxon>
        <taxon>Dikarya</taxon>
        <taxon>Ascomycota</taxon>
        <taxon>Pezizomycotina</taxon>
        <taxon>Geoglossomycetes</taxon>
        <taxon>Geoglossales</taxon>
        <taxon>Geoglossaceae</taxon>
        <taxon>Trichoglossum</taxon>
    </lineage>
</organism>
<dbReference type="PRINTS" id="PR00723">
    <property type="entry name" value="SUBTILISIN"/>
</dbReference>